<dbReference type="KEGG" id="mbet:N8K70_03850"/>
<evidence type="ECO:0000256" key="1">
    <source>
        <dbReference type="SAM" id="MobiDB-lite"/>
    </source>
</evidence>
<gene>
    <name evidence="2" type="ORF">N8K70_03850</name>
</gene>
<organism evidence="2 3">
    <name type="scientific">Microbacterium betulae</name>
    <dbReference type="NCBI Taxonomy" id="2981139"/>
    <lineage>
        <taxon>Bacteria</taxon>
        <taxon>Bacillati</taxon>
        <taxon>Actinomycetota</taxon>
        <taxon>Actinomycetes</taxon>
        <taxon>Micrococcales</taxon>
        <taxon>Microbacteriaceae</taxon>
        <taxon>Microbacterium</taxon>
    </lineage>
</organism>
<dbReference type="EMBL" id="CP118157">
    <property type="protein sequence ID" value="WOF23824.1"/>
    <property type="molecule type" value="Genomic_DNA"/>
</dbReference>
<dbReference type="AlphaFoldDB" id="A0AA97FJF0"/>
<sequence length="278" mass="30098">MTDIDKLIADARFARGAYPLDSETVALIDRAADALFEMRDELAEAYAAIAGSPEKAKRLASLVASSTRLVQIERDDARAERDRLRGIVDQVRGIVPSGVLNRLDEHSGEPLRHIIRAVRAAVDKPADAPTEAAPELEGQTDAPTEVGTPAERDDPGAHGGPIPRYAMLEVWMALYGHVTSGAFDTFYDAHGYADTWATLCSAIRVRAGEPSPVQVTEEMVERGITGYLEAEAGEEGELVDWLGTGSSWPTTASKRQTLRPYIQATLTAALNPSEEKSR</sequence>
<dbReference type="RefSeq" id="WP_317140295.1">
    <property type="nucleotide sequence ID" value="NZ_CP118157.1"/>
</dbReference>
<name>A0AA97FJF0_9MICO</name>
<evidence type="ECO:0000313" key="2">
    <source>
        <dbReference type="EMBL" id="WOF23824.1"/>
    </source>
</evidence>
<evidence type="ECO:0000313" key="3">
    <source>
        <dbReference type="Proteomes" id="UP001305498"/>
    </source>
</evidence>
<reference evidence="2 3" key="1">
    <citation type="submission" date="2023-02" db="EMBL/GenBank/DDBJ databases">
        <title>Microbacterium betulae sp. nov., isolated from birch wood.</title>
        <authorList>
            <person name="Pasciak M."/>
            <person name="Pawlik K.J."/>
            <person name="Martynowski D."/>
            <person name="Laczmanski L."/>
            <person name="Ciekot J."/>
            <person name="Szponar B."/>
            <person name="Wojcik-Fatla A."/>
            <person name="Mackiewicz B."/>
            <person name="Farian E."/>
            <person name="Cholewa G."/>
            <person name="Cholewa A."/>
            <person name="Dutkiewicz J."/>
        </authorList>
    </citation>
    <scope>NUCLEOTIDE SEQUENCE [LARGE SCALE GENOMIC DNA]</scope>
    <source>
        <strain evidence="2 3">AB</strain>
    </source>
</reference>
<accession>A0AA97FJF0</accession>
<protein>
    <submittedName>
        <fullName evidence="2">Uncharacterized protein</fullName>
    </submittedName>
</protein>
<keyword evidence="3" id="KW-1185">Reference proteome</keyword>
<dbReference type="Proteomes" id="UP001305498">
    <property type="component" value="Chromosome"/>
</dbReference>
<proteinExistence type="predicted"/>
<feature type="region of interest" description="Disordered" evidence="1">
    <location>
        <begin position="125"/>
        <end position="161"/>
    </location>
</feature>